<accession>A0A5N6VQA9</accession>
<evidence type="ECO:0000313" key="2">
    <source>
        <dbReference type="EMBL" id="KAE8310641.1"/>
    </source>
</evidence>
<name>A0A5N6VQA9_9EURO</name>
<dbReference type="AlphaFoldDB" id="A0A5N6VQA9"/>
<dbReference type="Proteomes" id="UP000325433">
    <property type="component" value="Unassembled WGS sequence"/>
</dbReference>
<organism evidence="2 3">
    <name type="scientific">Aspergillus transmontanensis</name>
    <dbReference type="NCBI Taxonomy" id="1034304"/>
    <lineage>
        <taxon>Eukaryota</taxon>
        <taxon>Fungi</taxon>
        <taxon>Dikarya</taxon>
        <taxon>Ascomycota</taxon>
        <taxon>Pezizomycotina</taxon>
        <taxon>Eurotiomycetes</taxon>
        <taxon>Eurotiomycetidae</taxon>
        <taxon>Eurotiales</taxon>
        <taxon>Aspergillaceae</taxon>
        <taxon>Aspergillus</taxon>
        <taxon>Aspergillus subgen. Circumdati</taxon>
    </lineage>
</organism>
<protein>
    <recommendedName>
        <fullName evidence="4">HNH nuclease domain-containing protein</fullName>
    </recommendedName>
</protein>
<gene>
    <name evidence="2" type="ORF">BDV41DRAFT_579335</name>
</gene>
<reference evidence="3" key="1">
    <citation type="submission" date="2019-04" db="EMBL/GenBank/DDBJ databases">
        <title>Friends and foes A comparative genomics studyof 23 Aspergillus species from section Flavi.</title>
        <authorList>
            <consortium name="DOE Joint Genome Institute"/>
            <person name="Kjaerbolling I."/>
            <person name="Vesth T."/>
            <person name="Frisvad J.C."/>
            <person name="Nybo J.L."/>
            <person name="Theobald S."/>
            <person name="Kildgaard S."/>
            <person name="Isbrandt T."/>
            <person name="Kuo A."/>
            <person name="Sato A."/>
            <person name="Lyhne E.K."/>
            <person name="Kogle M.E."/>
            <person name="Wiebenga A."/>
            <person name="Kun R.S."/>
            <person name="Lubbers R.J."/>
            <person name="Makela M.R."/>
            <person name="Barry K."/>
            <person name="Chovatia M."/>
            <person name="Clum A."/>
            <person name="Daum C."/>
            <person name="Haridas S."/>
            <person name="He G."/>
            <person name="LaButti K."/>
            <person name="Lipzen A."/>
            <person name="Mondo S."/>
            <person name="Riley R."/>
            <person name="Salamov A."/>
            <person name="Simmons B.A."/>
            <person name="Magnuson J.K."/>
            <person name="Henrissat B."/>
            <person name="Mortensen U.H."/>
            <person name="Larsen T.O."/>
            <person name="Devries R.P."/>
            <person name="Grigoriev I.V."/>
            <person name="Machida M."/>
            <person name="Baker S.E."/>
            <person name="Andersen M.R."/>
        </authorList>
    </citation>
    <scope>NUCLEOTIDE SEQUENCE [LARGE SCALE GENOMIC DNA]</scope>
    <source>
        <strain evidence="3">CBS 130015</strain>
    </source>
</reference>
<keyword evidence="3" id="KW-1185">Reference proteome</keyword>
<feature type="compositionally biased region" description="Acidic residues" evidence="1">
    <location>
        <begin position="270"/>
        <end position="282"/>
    </location>
</feature>
<proteinExistence type="predicted"/>
<dbReference type="EMBL" id="ML738351">
    <property type="protein sequence ID" value="KAE8310641.1"/>
    <property type="molecule type" value="Genomic_DNA"/>
</dbReference>
<evidence type="ECO:0000313" key="3">
    <source>
        <dbReference type="Proteomes" id="UP000325433"/>
    </source>
</evidence>
<evidence type="ECO:0000256" key="1">
    <source>
        <dbReference type="SAM" id="MobiDB-lite"/>
    </source>
</evidence>
<evidence type="ECO:0008006" key="4">
    <source>
        <dbReference type="Google" id="ProtNLM"/>
    </source>
</evidence>
<feature type="region of interest" description="Disordered" evidence="1">
    <location>
        <begin position="256"/>
        <end position="289"/>
    </location>
</feature>
<feature type="region of interest" description="Disordered" evidence="1">
    <location>
        <begin position="90"/>
        <end position="126"/>
    </location>
</feature>
<sequence>MASIALELLSEERLHLIQRLSHAIGRKYIDSATHALLWLGDLESLRGMVETLESDSMFKSLVKLTMIHPELSMDALKAWPACSSRKNEPTETIYAPVASPTTSRKRKSTGESRSPSERQWSQAARDTAEKRDNGCCAITKMGEPIQVCHIYPFALGNEAKWQKEKLWTILESFWAPVTVDRWKKNIIGPDAQRYLKTYCASQLLCKISGARHAWPLNPLRCLRTRHHLQCVSGSYLVELTRRRWIYVTDEELDEYSEGFSDDGDMVTLEESSDDDDDDDDDDGFAHLDY</sequence>